<name>A0A9P5XRH1_9AGAR</name>
<accession>A0A9P5XRH1</accession>
<dbReference type="GO" id="GO:0004519">
    <property type="term" value="F:endonuclease activity"/>
    <property type="evidence" value="ECO:0007669"/>
    <property type="project" value="UniProtKB-KW"/>
</dbReference>
<evidence type="ECO:0000313" key="3">
    <source>
        <dbReference type="EMBL" id="KAF9455644.1"/>
    </source>
</evidence>
<comment type="caution">
    <text evidence="3">The sequence shown here is derived from an EMBL/GenBank/DDBJ whole genome shotgun (WGS) entry which is preliminary data.</text>
</comment>
<dbReference type="InterPro" id="IPR036691">
    <property type="entry name" value="Endo/exonu/phosph_ase_sf"/>
</dbReference>
<dbReference type="Pfam" id="PF03372">
    <property type="entry name" value="Exo_endo_phos"/>
    <property type="match status" value="1"/>
</dbReference>
<dbReference type="SUPFAM" id="SSF56219">
    <property type="entry name" value="DNase I-like"/>
    <property type="match status" value="1"/>
</dbReference>
<gene>
    <name evidence="3" type="ORF">BDZ94DRAFT_1179570</name>
</gene>
<evidence type="ECO:0000313" key="4">
    <source>
        <dbReference type="Proteomes" id="UP000807353"/>
    </source>
</evidence>
<keyword evidence="3" id="KW-0255">Endonuclease</keyword>
<organism evidence="3 4">
    <name type="scientific">Collybia nuda</name>
    <dbReference type="NCBI Taxonomy" id="64659"/>
    <lineage>
        <taxon>Eukaryota</taxon>
        <taxon>Fungi</taxon>
        <taxon>Dikarya</taxon>
        <taxon>Basidiomycota</taxon>
        <taxon>Agaricomycotina</taxon>
        <taxon>Agaricomycetes</taxon>
        <taxon>Agaricomycetidae</taxon>
        <taxon>Agaricales</taxon>
        <taxon>Tricholomatineae</taxon>
        <taxon>Clitocybaceae</taxon>
        <taxon>Collybia</taxon>
    </lineage>
</organism>
<evidence type="ECO:0000259" key="2">
    <source>
        <dbReference type="Pfam" id="PF03372"/>
    </source>
</evidence>
<dbReference type="InterPro" id="IPR005135">
    <property type="entry name" value="Endo/exonuclease/phosphatase"/>
</dbReference>
<proteinExistence type="predicted"/>
<keyword evidence="3" id="KW-0540">Nuclease</keyword>
<dbReference type="AlphaFoldDB" id="A0A9P5XRH1"/>
<reference evidence="3" key="1">
    <citation type="submission" date="2020-11" db="EMBL/GenBank/DDBJ databases">
        <authorList>
            <consortium name="DOE Joint Genome Institute"/>
            <person name="Ahrendt S."/>
            <person name="Riley R."/>
            <person name="Andreopoulos W."/>
            <person name="Labutti K."/>
            <person name="Pangilinan J."/>
            <person name="Ruiz-Duenas F.J."/>
            <person name="Barrasa J.M."/>
            <person name="Sanchez-Garcia M."/>
            <person name="Camarero S."/>
            <person name="Miyauchi S."/>
            <person name="Serrano A."/>
            <person name="Linde D."/>
            <person name="Babiker R."/>
            <person name="Drula E."/>
            <person name="Ayuso-Fernandez I."/>
            <person name="Pacheco R."/>
            <person name="Padilla G."/>
            <person name="Ferreira P."/>
            <person name="Barriuso J."/>
            <person name="Kellner H."/>
            <person name="Castanera R."/>
            <person name="Alfaro M."/>
            <person name="Ramirez L."/>
            <person name="Pisabarro A.G."/>
            <person name="Kuo A."/>
            <person name="Tritt A."/>
            <person name="Lipzen A."/>
            <person name="He G."/>
            <person name="Yan M."/>
            <person name="Ng V."/>
            <person name="Cullen D."/>
            <person name="Martin F."/>
            <person name="Rosso M.-N."/>
            <person name="Henrissat B."/>
            <person name="Hibbett D."/>
            <person name="Martinez A.T."/>
            <person name="Grigoriev I.V."/>
        </authorList>
    </citation>
    <scope>NUCLEOTIDE SEQUENCE</scope>
    <source>
        <strain evidence="3">CBS 247.69</strain>
    </source>
</reference>
<keyword evidence="4" id="KW-1185">Reference proteome</keyword>
<dbReference type="EMBL" id="MU150574">
    <property type="protein sequence ID" value="KAF9455644.1"/>
    <property type="molecule type" value="Genomic_DNA"/>
</dbReference>
<dbReference type="OrthoDB" id="416119at2759"/>
<protein>
    <submittedName>
        <fullName evidence="3">Endonuclease/exonuclease/phosphatase</fullName>
    </submittedName>
</protein>
<sequence length="335" mass="39368">MHGKNDKKGKSKWGNLTTLMRKNRIAILGIQESRLNENETEKTGKANPKIVIENNGVATNKEGVAFVINKDMMGDRKWIHTRIIEGRASRLQVDMGEENALDIILVYVPNIDSEKIKFIKNIQKELGKLKDLTEPILMGDFNFVENELDRFPHHKDKTGITDEFEKLRKKYKWIDGWRIHNPTEKNFSYFQTTSGSMSRIDRIYLTQELYTYAYNWEITTSANISDHDIVYVEILKKQLPYMGKGMWRMNENILEYEPFKKKARKILKEAEKAITECTKKLAKLNGQNKIDARKEQNPQEIWKETKTKLREEAQKEAKNRNTNLKKERTKLEKDL</sequence>
<feature type="domain" description="Endonuclease/exonuclease/phosphatase" evidence="2">
    <location>
        <begin position="16"/>
        <end position="227"/>
    </location>
</feature>
<dbReference type="Gene3D" id="3.60.10.10">
    <property type="entry name" value="Endonuclease/exonuclease/phosphatase"/>
    <property type="match status" value="1"/>
</dbReference>
<evidence type="ECO:0000256" key="1">
    <source>
        <dbReference type="SAM" id="MobiDB-lite"/>
    </source>
</evidence>
<feature type="region of interest" description="Disordered" evidence="1">
    <location>
        <begin position="312"/>
        <end position="335"/>
    </location>
</feature>
<dbReference type="Proteomes" id="UP000807353">
    <property type="component" value="Unassembled WGS sequence"/>
</dbReference>
<feature type="non-terminal residue" evidence="3">
    <location>
        <position position="335"/>
    </location>
</feature>
<keyword evidence="3" id="KW-0378">Hydrolase</keyword>